<dbReference type="EMBL" id="CAJPVJ010000440">
    <property type="protein sequence ID" value="CAG2162457.1"/>
    <property type="molecule type" value="Genomic_DNA"/>
</dbReference>
<sequence length="86" mass="9777">MSLSSSTLKRNPKMELNRSDLLRLLSILEGELQAREIVIAVLKAEQIKKLLYPNPKCSPKAMFVSKTIKLSADCDQRLQYSDPWNA</sequence>
<dbReference type="InterPro" id="IPR019131">
    <property type="entry name" value="Cortactin-binding_p2_N"/>
</dbReference>
<keyword evidence="4" id="KW-1185">Reference proteome</keyword>
<gene>
    <name evidence="3" type="ORF">ONB1V03_LOCUS2050</name>
</gene>
<evidence type="ECO:0000256" key="1">
    <source>
        <dbReference type="ARBA" id="ARBA00023054"/>
    </source>
</evidence>
<protein>
    <recommendedName>
        <fullName evidence="2">Cortactin-binding protein-2 N-terminal domain-containing protein</fullName>
    </recommendedName>
</protein>
<dbReference type="AlphaFoldDB" id="A0A7R9LEW6"/>
<dbReference type="OrthoDB" id="6021133at2759"/>
<evidence type="ECO:0000313" key="3">
    <source>
        <dbReference type="EMBL" id="CAD7639553.1"/>
    </source>
</evidence>
<organism evidence="3">
    <name type="scientific">Oppiella nova</name>
    <dbReference type="NCBI Taxonomy" id="334625"/>
    <lineage>
        <taxon>Eukaryota</taxon>
        <taxon>Metazoa</taxon>
        <taxon>Ecdysozoa</taxon>
        <taxon>Arthropoda</taxon>
        <taxon>Chelicerata</taxon>
        <taxon>Arachnida</taxon>
        <taxon>Acari</taxon>
        <taxon>Acariformes</taxon>
        <taxon>Sarcoptiformes</taxon>
        <taxon>Oribatida</taxon>
        <taxon>Brachypylina</taxon>
        <taxon>Oppioidea</taxon>
        <taxon>Oppiidae</taxon>
        <taxon>Oppiella</taxon>
    </lineage>
</organism>
<dbReference type="EMBL" id="OC915265">
    <property type="protein sequence ID" value="CAD7639553.1"/>
    <property type="molecule type" value="Genomic_DNA"/>
</dbReference>
<accession>A0A7R9LEW6</accession>
<feature type="domain" description="Cortactin-binding protein-2 N-terminal" evidence="2">
    <location>
        <begin position="15"/>
        <end position="53"/>
    </location>
</feature>
<keyword evidence="1" id="KW-0175">Coiled coil</keyword>
<evidence type="ECO:0000259" key="2">
    <source>
        <dbReference type="Pfam" id="PF09727"/>
    </source>
</evidence>
<dbReference type="PANTHER" id="PTHR23166">
    <property type="entry name" value="FILAMIN/GPBP-INTERACTING PROTEIN"/>
    <property type="match status" value="1"/>
</dbReference>
<reference evidence="3" key="1">
    <citation type="submission" date="2020-11" db="EMBL/GenBank/DDBJ databases">
        <authorList>
            <person name="Tran Van P."/>
        </authorList>
    </citation>
    <scope>NUCLEOTIDE SEQUENCE</scope>
</reference>
<evidence type="ECO:0000313" key="4">
    <source>
        <dbReference type="Proteomes" id="UP000728032"/>
    </source>
</evidence>
<dbReference type="Pfam" id="PF09727">
    <property type="entry name" value="CortBP2"/>
    <property type="match status" value="1"/>
</dbReference>
<dbReference type="InterPro" id="IPR050719">
    <property type="entry name" value="Cortactin-Actin_Reg"/>
</dbReference>
<dbReference type="PANTHER" id="PTHR23166:SF5">
    <property type="entry name" value="CTTNBP2 N-TERMINAL-LIKE PROTEIN"/>
    <property type="match status" value="1"/>
</dbReference>
<proteinExistence type="predicted"/>
<dbReference type="Proteomes" id="UP000728032">
    <property type="component" value="Unassembled WGS sequence"/>
</dbReference>
<name>A0A7R9LEW6_9ACAR</name>